<dbReference type="RefSeq" id="WP_344961873.1">
    <property type="nucleotide sequence ID" value="NZ_BAAAXZ010000061.1"/>
</dbReference>
<keyword evidence="4" id="KW-1185">Reference proteome</keyword>
<sequence length="332" mass="35053">MKGIRAAATVVTLTGAVLLTGGVSAPGASADGASPGGPVHVVLNGAFENRPGELVDVDVQGVHPGDPVTVHSPAFGRRPVRLAPYDRDRRAQGHHGRPAVAMTARPGAYPLAVRVGGRTVARDLVRVRPQKPPSFRLSDEDGVLRPGERFALWFDDLYPGETGSSFTARSPVLPGPVRLVHDPRGSHWNNPRMFTGTVTLPTGAREGTYKIVLAGPDGRALGERTVAVRAARPGGRRLSGPCARPRLLHRPRRGGGGPVRTGRPRRSAARSTSSGATRRPTPARRAGSPRRPPPSSDRSRCDATRAGPGTGTTPATTARRGSGGRWGRERIR</sequence>
<feature type="compositionally biased region" description="Low complexity" evidence="1">
    <location>
        <begin position="304"/>
        <end position="320"/>
    </location>
</feature>
<evidence type="ECO:0000256" key="2">
    <source>
        <dbReference type="SAM" id="SignalP"/>
    </source>
</evidence>
<evidence type="ECO:0000256" key="1">
    <source>
        <dbReference type="SAM" id="MobiDB-lite"/>
    </source>
</evidence>
<protein>
    <submittedName>
        <fullName evidence="3">Uncharacterized protein</fullName>
    </submittedName>
</protein>
<comment type="caution">
    <text evidence="3">The sequence shown here is derived from an EMBL/GenBank/DDBJ whole genome shotgun (WGS) entry which is preliminary data.</text>
</comment>
<reference evidence="4" key="1">
    <citation type="journal article" date="2019" name="Int. J. Syst. Evol. Microbiol.">
        <title>The Global Catalogue of Microorganisms (GCM) 10K type strain sequencing project: providing services to taxonomists for standard genome sequencing and annotation.</title>
        <authorList>
            <consortium name="The Broad Institute Genomics Platform"/>
            <consortium name="The Broad Institute Genome Sequencing Center for Infectious Disease"/>
            <person name="Wu L."/>
            <person name="Ma J."/>
        </authorList>
    </citation>
    <scope>NUCLEOTIDE SEQUENCE [LARGE SCALE GENOMIC DNA]</scope>
    <source>
        <strain evidence="4">JCM 4087</strain>
    </source>
</reference>
<dbReference type="EMBL" id="BAAAXZ010000061">
    <property type="protein sequence ID" value="GAA2920639.1"/>
    <property type="molecule type" value="Genomic_DNA"/>
</dbReference>
<feature type="chain" id="PRO_5046847356" evidence="2">
    <location>
        <begin position="31"/>
        <end position="332"/>
    </location>
</feature>
<accession>A0ABP6J4G7</accession>
<feature type="region of interest" description="Disordered" evidence="1">
    <location>
        <begin position="231"/>
        <end position="332"/>
    </location>
</feature>
<keyword evidence="2" id="KW-0732">Signal</keyword>
<evidence type="ECO:0000313" key="3">
    <source>
        <dbReference type="EMBL" id="GAA2920639.1"/>
    </source>
</evidence>
<feature type="compositionally biased region" description="Low complexity" evidence="1">
    <location>
        <begin position="269"/>
        <end position="286"/>
    </location>
</feature>
<dbReference type="Proteomes" id="UP001501102">
    <property type="component" value="Unassembled WGS sequence"/>
</dbReference>
<gene>
    <name evidence="3" type="ORF">GCM10020221_16020</name>
</gene>
<organism evidence="3 4">
    <name type="scientific">Streptomyces thioluteus</name>
    <dbReference type="NCBI Taxonomy" id="66431"/>
    <lineage>
        <taxon>Bacteria</taxon>
        <taxon>Bacillati</taxon>
        <taxon>Actinomycetota</taxon>
        <taxon>Actinomycetes</taxon>
        <taxon>Kitasatosporales</taxon>
        <taxon>Streptomycetaceae</taxon>
        <taxon>Streptomyces</taxon>
    </lineage>
</organism>
<evidence type="ECO:0000313" key="4">
    <source>
        <dbReference type="Proteomes" id="UP001501102"/>
    </source>
</evidence>
<name>A0ABP6J4G7_STRTU</name>
<feature type="signal peptide" evidence="2">
    <location>
        <begin position="1"/>
        <end position="30"/>
    </location>
</feature>
<proteinExistence type="predicted"/>